<proteinExistence type="predicted"/>
<gene>
    <name evidence="1" type="ORF">WG925_23090</name>
</gene>
<keyword evidence="2" id="KW-1185">Reference proteome</keyword>
<evidence type="ECO:0000313" key="2">
    <source>
        <dbReference type="Proteomes" id="UP001367513"/>
    </source>
</evidence>
<protein>
    <submittedName>
        <fullName evidence="1">Uncharacterized protein</fullName>
    </submittedName>
</protein>
<dbReference type="RefSeq" id="WP_346105261.1">
    <property type="nucleotide sequence ID" value="NZ_BAAAOD010000043.1"/>
</dbReference>
<sequence length="84" mass="9326">MPTYTEMFWTIRNEQTTNPLQVLCTTVEPIESLRGDTFGAITEARHLGVTWEQIGEALHQRPGIVRCEDVAMRSSAFVADSGSA</sequence>
<accession>A0ABU9AJS4</accession>
<dbReference type="Proteomes" id="UP001367513">
    <property type="component" value="Unassembled WGS sequence"/>
</dbReference>
<evidence type="ECO:0000313" key="1">
    <source>
        <dbReference type="EMBL" id="MEK6466636.1"/>
    </source>
</evidence>
<comment type="caution">
    <text evidence="1">The sequence shown here is derived from an EMBL/GenBank/DDBJ whole genome shotgun (WGS) entry which is preliminary data.</text>
</comment>
<organism evidence="1 2">
    <name type="scientific">Pseudonocardia alni subsp. carboxydivorans</name>
    <dbReference type="NCBI Taxonomy" id="415010"/>
    <lineage>
        <taxon>Bacteria</taxon>
        <taxon>Bacillati</taxon>
        <taxon>Actinomycetota</taxon>
        <taxon>Actinomycetes</taxon>
        <taxon>Pseudonocardiales</taxon>
        <taxon>Pseudonocardiaceae</taxon>
        <taxon>Pseudonocardia</taxon>
    </lineage>
</organism>
<dbReference type="EMBL" id="JBBPIX010000015">
    <property type="protein sequence ID" value="MEK6466636.1"/>
    <property type="molecule type" value="Genomic_DNA"/>
</dbReference>
<name>A0ABU9AJS4_PSEA5</name>
<reference evidence="1 2" key="1">
    <citation type="submission" date="2024-03" db="EMBL/GenBank/DDBJ databases">
        <title>Draft genome sequence of Pseudonocardia carboxydivorans JCM 14827.</title>
        <authorList>
            <person name="Duangmal K."/>
        </authorList>
    </citation>
    <scope>NUCLEOTIDE SEQUENCE [LARGE SCALE GENOMIC DNA]</scope>
    <source>
        <strain evidence="1 2">JCM 14827</strain>
    </source>
</reference>